<comment type="caution">
    <text evidence="11">The sequence shown here is derived from an EMBL/GenBank/DDBJ whole genome shotgun (WGS) entry which is preliminary data.</text>
</comment>
<comment type="catalytic activity">
    <reaction evidence="1">
        <text>Thiol-dependent hydrolysis of ester, thioester, amide, peptide and isopeptide bonds formed by the C-terminal Gly of ubiquitin (a 76-residue protein attached to proteins as an intracellular targeting signal).</text>
        <dbReference type="EC" id="3.4.19.12"/>
    </reaction>
</comment>
<evidence type="ECO:0000313" key="11">
    <source>
        <dbReference type="EMBL" id="KAG7094047.1"/>
    </source>
</evidence>
<organism evidence="11 12">
    <name type="scientific">Marasmius oreades</name>
    <name type="common">fairy-ring Marasmius</name>
    <dbReference type="NCBI Taxonomy" id="181124"/>
    <lineage>
        <taxon>Eukaryota</taxon>
        <taxon>Fungi</taxon>
        <taxon>Dikarya</taxon>
        <taxon>Basidiomycota</taxon>
        <taxon>Agaricomycotina</taxon>
        <taxon>Agaricomycetes</taxon>
        <taxon>Agaricomycetidae</taxon>
        <taxon>Agaricales</taxon>
        <taxon>Marasmiineae</taxon>
        <taxon>Marasmiaceae</taxon>
        <taxon>Marasmius</taxon>
    </lineage>
</organism>
<dbReference type="OrthoDB" id="292964at2759"/>
<evidence type="ECO:0000256" key="1">
    <source>
        <dbReference type="ARBA" id="ARBA00000707"/>
    </source>
</evidence>
<gene>
    <name evidence="11" type="ORF">E1B28_007668</name>
</gene>
<dbReference type="SMART" id="SM00695">
    <property type="entry name" value="DUSP"/>
    <property type="match status" value="1"/>
</dbReference>
<dbReference type="InterPro" id="IPR035927">
    <property type="entry name" value="DUSP-like_sf"/>
</dbReference>
<feature type="region of interest" description="Disordered" evidence="8">
    <location>
        <begin position="1163"/>
        <end position="1194"/>
    </location>
</feature>
<dbReference type="PROSITE" id="PS00972">
    <property type="entry name" value="USP_1"/>
    <property type="match status" value="1"/>
</dbReference>
<name>A0A9P7S2D1_9AGAR</name>
<keyword evidence="4" id="KW-0645">Protease</keyword>
<dbReference type="Gene3D" id="3.30.2230.10">
    <property type="entry name" value="DUSP-like"/>
    <property type="match status" value="1"/>
</dbReference>
<proteinExistence type="inferred from homology"/>
<dbReference type="GO" id="GO:0016579">
    <property type="term" value="P:protein deubiquitination"/>
    <property type="evidence" value="ECO:0007669"/>
    <property type="project" value="InterPro"/>
</dbReference>
<dbReference type="Pfam" id="PF06337">
    <property type="entry name" value="DUSP"/>
    <property type="match status" value="1"/>
</dbReference>
<keyword evidence="7" id="KW-0788">Thiol protease</keyword>
<feature type="region of interest" description="Disordered" evidence="8">
    <location>
        <begin position="336"/>
        <end position="355"/>
    </location>
</feature>
<evidence type="ECO:0000259" key="9">
    <source>
        <dbReference type="PROSITE" id="PS50235"/>
    </source>
</evidence>
<dbReference type="PANTHER" id="PTHR21646">
    <property type="entry name" value="UBIQUITIN CARBOXYL-TERMINAL HYDROLASE"/>
    <property type="match status" value="1"/>
</dbReference>
<evidence type="ECO:0000256" key="4">
    <source>
        <dbReference type="ARBA" id="ARBA00022670"/>
    </source>
</evidence>
<dbReference type="InterPro" id="IPR028889">
    <property type="entry name" value="USP"/>
</dbReference>
<dbReference type="PROSITE" id="PS51283">
    <property type="entry name" value="DUSP"/>
    <property type="match status" value="1"/>
</dbReference>
<evidence type="ECO:0000256" key="2">
    <source>
        <dbReference type="ARBA" id="ARBA00009085"/>
    </source>
</evidence>
<dbReference type="KEGG" id="more:E1B28_007668"/>
<feature type="compositionally biased region" description="Acidic residues" evidence="8">
    <location>
        <begin position="38"/>
        <end position="54"/>
    </location>
</feature>
<evidence type="ECO:0000256" key="8">
    <source>
        <dbReference type="SAM" id="MobiDB-lite"/>
    </source>
</evidence>
<feature type="compositionally biased region" description="Basic and acidic residues" evidence="8">
    <location>
        <begin position="1290"/>
        <end position="1299"/>
    </location>
</feature>
<feature type="region of interest" description="Disordered" evidence="8">
    <location>
        <begin position="1"/>
        <end position="70"/>
    </location>
</feature>
<dbReference type="GO" id="GO:0004843">
    <property type="term" value="F:cysteine-type deubiquitinase activity"/>
    <property type="evidence" value="ECO:0007669"/>
    <property type="project" value="UniProtKB-EC"/>
</dbReference>
<evidence type="ECO:0000256" key="6">
    <source>
        <dbReference type="ARBA" id="ARBA00022801"/>
    </source>
</evidence>
<dbReference type="CDD" id="cd02674">
    <property type="entry name" value="Peptidase_C19R"/>
    <property type="match status" value="1"/>
</dbReference>
<dbReference type="EMBL" id="CM032184">
    <property type="protein sequence ID" value="KAG7094047.1"/>
    <property type="molecule type" value="Genomic_DNA"/>
</dbReference>
<dbReference type="PROSITE" id="PS50235">
    <property type="entry name" value="USP_3"/>
    <property type="match status" value="1"/>
</dbReference>
<dbReference type="Gene3D" id="3.90.70.10">
    <property type="entry name" value="Cysteine proteinases"/>
    <property type="match status" value="2"/>
</dbReference>
<dbReference type="InterPro" id="IPR001394">
    <property type="entry name" value="Peptidase_C19_UCH"/>
</dbReference>
<dbReference type="GO" id="GO:0006508">
    <property type="term" value="P:proteolysis"/>
    <property type="evidence" value="ECO:0007669"/>
    <property type="project" value="UniProtKB-KW"/>
</dbReference>
<feature type="domain" description="DUSP" evidence="10">
    <location>
        <begin position="58"/>
        <end position="166"/>
    </location>
</feature>
<reference evidence="11" key="1">
    <citation type="journal article" date="2021" name="Genome Biol. Evol.">
        <title>The assembled and annotated genome of the fairy-ring fungus Marasmius oreades.</title>
        <authorList>
            <person name="Hiltunen M."/>
            <person name="Ament-Velasquez S.L."/>
            <person name="Johannesson H."/>
        </authorList>
    </citation>
    <scope>NUCLEOTIDE SEQUENCE</scope>
    <source>
        <strain evidence="11">03SP1</strain>
    </source>
</reference>
<dbReference type="EC" id="3.4.19.12" evidence="3"/>
<keyword evidence="12" id="KW-1185">Reference proteome</keyword>
<dbReference type="SUPFAM" id="SSF54001">
    <property type="entry name" value="Cysteine proteinases"/>
    <property type="match status" value="1"/>
</dbReference>
<evidence type="ECO:0000256" key="7">
    <source>
        <dbReference type="ARBA" id="ARBA00022807"/>
    </source>
</evidence>
<dbReference type="GeneID" id="66076744"/>
<dbReference type="InterPro" id="IPR038765">
    <property type="entry name" value="Papain-like_cys_pep_sf"/>
</dbReference>
<dbReference type="PANTHER" id="PTHR21646:SF24">
    <property type="entry name" value="UBIQUITIN CARBOXYL-TERMINAL HYDROLASE"/>
    <property type="match status" value="1"/>
</dbReference>
<dbReference type="Pfam" id="PF00443">
    <property type="entry name" value="UCH"/>
    <property type="match status" value="1"/>
</dbReference>
<dbReference type="PROSITE" id="PS00973">
    <property type="entry name" value="USP_2"/>
    <property type="match status" value="1"/>
</dbReference>
<evidence type="ECO:0000256" key="5">
    <source>
        <dbReference type="ARBA" id="ARBA00022786"/>
    </source>
</evidence>
<accession>A0A9P7S2D1</accession>
<dbReference type="Proteomes" id="UP001049176">
    <property type="component" value="Chromosome 4"/>
</dbReference>
<feature type="domain" description="USP" evidence="9">
    <location>
        <begin position="364"/>
        <end position="1103"/>
    </location>
</feature>
<evidence type="ECO:0000259" key="10">
    <source>
        <dbReference type="PROSITE" id="PS51283"/>
    </source>
</evidence>
<evidence type="ECO:0000313" key="12">
    <source>
        <dbReference type="Proteomes" id="UP001049176"/>
    </source>
</evidence>
<dbReference type="InterPro" id="IPR018200">
    <property type="entry name" value="USP_CS"/>
</dbReference>
<evidence type="ECO:0000256" key="3">
    <source>
        <dbReference type="ARBA" id="ARBA00012759"/>
    </source>
</evidence>
<dbReference type="InterPro" id="IPR050185">
    <property type="entry name" value="Ub_carboxyl-term_hydrolase"/>
</dbReference>
<feature type="compositionally biased region" description="Polar residues" evidence="8">
    <location>
        <begin position="1238"/>
        <end position="1260"/>
    </location>
</feature>
<sequence length="1299" mass="145722">MEGTLSTRKRLRSDSLPSDASSPKRHTSGSPHPHPLDANDEIDAYMADQPDDAESLPASSPQSSDKVDSIDRLRHKTMEVGQTWYLVDRTWFRRWQKACKGEVDKEGPVSEQDLGPVAVEPLLDQYGNLKPGLTEGVDVEYVPEEAWNHFITWYGKPVKSIARKAISRGQRQQVQLELHPPRFRVLRLTDGPAQKTDSTCHPYVTLSSRDTLQTLCHTLAKSVSSNSENMSPYRVWVPDNNGTDFDFNYKEYPHTKIDPSLHSIVKPSDMAIDDTPYQSDDPFVVEFAGDNGWIVDVNNNNEPAAHTPIFNSSEGFFNKMTPKPMARPSNALTTFGSQSTISSSSTSGKTLNGNNGKAIEPGTLGLGNMGNTCFMNSALQCLAHTKELTEYFQSGVYRDELNPDNPLGMHGAIAEAFGALLERIWASTGVSTSYSPREFKSQLQRFAPQFSGYQQHDSQELVAFLLDGLHEDLNRVLKKPYVEKPDWEGGGDKELLKLAKESWDGYKLRNDSVIVDLFQGQYQSTLVCPECQKVSITFDPFMYLTLPLPIQKKWRHTIFYVPWNLSKPHVKVPIEINRDSTFKDVRALLARWMSSSPSDTEPSPEPINPDNLLTLEIFGNRFYKNLDDTVLVSDMSANDVIVCFELPCHAQQARSYKDRDKEKKKCDSFVLPLFLCDAMSERPARMGGGYGSFNYRSGSASLFGYPSIVVVSQEQAKSKEGTYEAVVDRLQRWTRNARDLWTWEEKDDSERSALSSEEDIVKIDLRSGDVGSNTSVIEVRENGDVVEMQPEDGDEGDIVDEKFTLIDGALEEDRFSNPRDPVRVGVKKNIFTLKFHKNYPGYGTNQGYGPASSKYESCERRQQAMDEGEQDNFILPDDALFCEWDENMKAYYFGEEKVFEHARWDEWEDFIHPEYLEAQRRTGEKKTKGISLQDCLDEFTKEEKLGEDDLWYCPRCKKHQQATKRFDLWNVPDVLVVHLKRFSNSRMLRDKIDAFVDFPIDGLDLTDMVGEWPVVRRLKESGLSAEELGEVLDVVDAGLDEPLIYDLFAVDEHIGGLGGGHYRAYALNHTNNQWYHFDDSYVTAAKSTEAVNANAYLLFYRRRTSKPLGGRSHELTEEARLKPNSDRTLAGDTPSLPTPSLEPVYAALPDYFSGPSVSDLWTSGTDTRAPLPSPSLDIDPPPFEDSHNDSLIDGNDITLGEQDMMQRYRFMQRPPAADEAASPVSSTGAEPDVDSDVGDSQNFSSPAAWSDSVNNNSVIGSPSTSSPSGSPKSDLKDVPMGDVDVGLGGKQHDGLGLRL</sequence>
<dbReference type="InterPro" id="IPR006615">
    <property type="entry name" value="Pept_C19_DUSP"/>
</dbReference>
<protein>
    <recommendedName>
        <fullName evidence="3">ubiquitinyl hydrolase 1</fullName>
        <ecNumber evidence="3">3.4.19.12</ecNumber>
    </recommendedName>
</protein>
<dbReference type="RefSeq" id="XP_043010517.1">
    <property type="nucleotide sequence ID" value="XM_043152431.1"/>
</dbReference>
<feature type="region of interest" description="Disordered" evidence="8">
    <location>
        <begin position="1214"/>
        <end position="1299"/>
    </location>
</feature>
<keyword evidence="6" id="KW-0378">Hydrolase</keyword>
<comment type="similarity">
    <text evidence="2">Belongs to the peptidase C19 family.</text>
</comment>
<dbReference type="SUPFAM" id="SSF143791">
    <property type="entry name" value="DUSP-like"/>
    <property type="match status" value="1"/>
</dbReference>
<keyword evidence="5" id="KW-0833">Ubl conjugation pathway</keyword>
<feature type="compositionally biased region" description="Low complexity" evidence="8">
    <location>
        <begin position="1261"/>
        <end position="1272"/>
    </location>
</feature>